<dbReference type="SUPFAM" id="SSF53756">
    <property type="entry name" value="UDP-Glycosyltransferase/glycogen phosphorylase"/>
    <property type="match status" value="1"/>
</dbReference>
<dbReference type="NCBIfam" id="TIGR03590">
    <property type="entry name" value="PseG"/>
    <property type="match status" value="1"/>
</dbReference>
<dbReference type="Gene3D" id="3.40.50.11190">
    <property type="match status" value="1"/>
</dbReference>
<dbReference type="EMBL" id="JRFS01000004">
    <property type="protein sequence ID" value="PWE84522.1"/>
    <property type="molecule type" value="Genomic_DNA"/>
</dbReference>
<dbReference type="OMA" id="TRTISIC"/>
<feature type="binding site" evidence="2">
    <location>
        <position position="152"/>
    </location>
    <ligand>
        <name>substrate</name>
    </ligand>
</feature>
<dbReference type="PANTHER" id="PTHR21015:SF22">
    <property type="entry name" value="GLYCOSYLTRANSFERASE"/>
    <property type="match status" value="1"/>
</dbReference>
<dbReference type="Proteomes" id="UP000245905">
    <property type="component" value="Unassembled WGS sequence"/>
</dbReference>
<feature type="active site" description="Proton acceptor" evidence="1">
    <location>
        <position position="16"/>
    </location>
</feature>
<dbReference type="GeneID" id="86989909"/>
<feature type="binding site" evidence="2">
    <location>
        <position position="253"/>
    </location>
    <ligand>
        <name>substrate</name>
    </ligand>
</feature>
<organism evidence="3 4">
    <name type="scientific">Agathobacter rectalis</name>
    <dbReference type="NCBI Taxonomy" id="39491"/>
    <lineage>
        <taxon>Bacteria</taxon>
        <taxon>Bacillati</taxon>
        <taxon>Bacillota</taxon>
        <taxon>Clostridia</taxon>
        <taxon>Lachnospirales</taxon>
        <taxon>Lachnospiraceae</taxon>
        <taxon>Agathobacter</taxon>
    </lineage>
</organism>
<dbReference type="SMR" id="A0A2U2EJL7"/>
<evidence type="ECO:0000256" key="1">
    <source>
        <dbReference type="PIRSR" id="PIRSR620023-1"/>
    </source>
</evidence>
<evidence type="ECO:0008006" key="5">
    <source>
        <dbReference type="Google" id="ProtNLM"/>
    </source>
</evidence>
<dbReference type="GO" id="GO:0016757">
    <property type="term" value="F:glycosyltransferase activity"/>
    <property type="evidence" value="ECO:0007669"/>
    <property type="project" value="TreeGrafter"/>
</dbReference>
<sequence>MFFIRVDSNQTISGGHIMRCLAIAKALIINGKDVTFLIADDNPVEVLKQNRVSYVILNSDWQDLMSDLEQTIKVLSQENDPYLLIDTYCITKEYVEGLKAYAKVGYLGSKSEYLGNLDFLINYSSYIDYNYYKNNYFNGTKLLLGISYAPLRDEFQNQEPHYREQVRNILITTGNTDNDGMVGLLLDRLRYLLKEKNIIANVIIGRMFNNKELLHVKYDDNSNVKLYENVSSMSTIMRNCDLAISANGTTIYELSAMAIPTISFAMVEEQVKSAEGLDALRVIDYCGTSYTDVNKCVKAIIDKALYYIENYDNRIRLAQNAHNLIDGNGCQKIIDELF</sequence>
<protein>
    <recommendedName>
        <fullName evidence="5">UDP-2,4-diacetamido-2,4, 6-trideoxy-beta-L-altropyranose hydrolase</fullName>
    </recommendedName>
</protein>
<dbReference type="InterPro" id="IPR020023">
    <property type="entry name" value="PseG"/>
</dbReference>
<evidence type="ECO:0000313" key="4">
    <source>
        <dbReference type="Proteomes" id="UP000245905"/>
    </source>
</evidence>
<evidence type="ECO:0000256" key="2">
    <source>
        <dbReference type="PIRSR" id="PIRSR620023-2"/>
    </source>
</evidence>
<proteinExistence type="predicted"/>
<accession>A0A2U2EJL7</accession>
<name>A0A2U2EJL7_9FIRM</name>
<evidence type="ECO:0000313" key="3">
    <source>
        <dbReference type="EMBL" id="PWE84522.1"/>
    </source>
</evidence>
<dbReference type="PANTHER" id="PTHR21015">
    <property type="entry name" value="UDP-N-ACETYLGLUCOSAMINE--N-ACETYLMURAMYL-(PENTAPEPTIDE) PYROPHOSPHORYL-UNDECAPRENOL N-ACETYLGLUCOSAMINE TRANSFERASE 1"/>
    <property type="match status" value="1"/>
</dbReference>
<gene>
    <name evidence="3" type="ORF">LD38_03990</name>
</gene>
<dbReference type="AlphaFoldDB" id="A0A2U2EJL7"/>
<dbReference type="RefSeq" id="WP_012744000.1">
    <property type="nucleotide sequence ID" value="NZ_CP092643.1"/>
</dbReference>
<dbReference type="Gene3D" id="3.40.50.2000">
    <property type="entry name" value="Glycogen Phosphorylase B"/>
    <property type="match status" value="1"/>
</dbReference>
<reference evidence="3 4" key="1">
    <citation type="submission" date="2014-09" db="EMBL/GenBank/DDBJ databases">
        <title>Butyrate-producing bacteria isolated from human gut.</title>
        <authorList>
            <person name="Zhang Q."/>
            <person name="Zhao L."/>
        </authorList>
    </citation>
    <scope>NUCLEOTIDE SEQUENCE [LARGE SCALE GENOMIC DNA]</scope>
    <source>
        <strain evidence="3 4">R22</strain>
    </source>
</reference>
<comment type="caution">
    <text evidence="3">The sequence shown here is derived from an EMBL/GenBank/DDBJ whole genome shotgun (WGS) entry which is preliminary data.</text>
</comment>